<gene>
    <name evidence="1" type="ORF">JQN70_09570</name>
</gene>
<dbReference type="Proteomes" id="UP001430172">
    <property type="component" value="Unassembled WGS sequence"/>
</dbReference>
<dbReference type="EMBL" id="JAFDVD010000009">
    <property type="protein sequence ID" value="MBM6400632.1"/>
    <property type="molecule type" value="Genomic_DNA"/>
</dbReference>
<protein>
    <submittedName>
        <fullName evidence="1">Uncharacterized protein</fullName>
    </submittedName>
</protein>
<proteinExistence type="predicted"/>
<keyword evidence="2" id="KW-1185">Reference proteome</keyword>
<evidence type="ECO:0000313" key="1">
    <source>
        <dbReference type="EMBL" id="MBM6400632.1"/>
    </source>
</evidence>
<organism evidence="1 2">
    <name type="scientific">Phycicoccus sonneratiae</name>
    <dbReference type="NCBI Taxonomy" id="2807628"/>
    <lineage>
        <taxon>Bacteria</taxon>
        <taxon>Bacillati</taxon>
        <taxon>Actinomycetota</taxon>
        <taxon>Actinomycetes</taxon>
        <taxon>Micrococcales</taxon>
        <taxon>Intrasporangiaceae</taxon>
        <taxon>Phycicoccus</taxon>
    </lineage>
</organism>
<sequence>MIDLLAPDGLGVRADLTTSPPGRTIEIPAGSLLLAEREPVHVVHEERSGTIWRPSLYAAIVGKAAACALAKPERHLADVAALLAEVDDPFALRARCTAKDRQRLRGAATLDDHGHRAWVALGGERRERGHAAWAILRG</sequence>
<name>A0ABS2CL75_9MICO</name>
<reference evidence="1" key="1">
    <citation type="submission" date="2021-02" db="EMBL/GenBank/DDBJ databases">
        <title>Phycicoccus sp. MQZ13P-5T, whole genome shotgun sequence.</title>
        <authorList>
            <person name="Tuo L."/>
        </authorList>
    </citation>
    <scope>NUCLEOTIDE SEQUENCE</scope>
    <source>
        <strain evidence="1">MQZ13P-5</strain>
    </source>
</reference>
<comment type="caution">
    <text evidence="1">The sequence shown here is derived from an EMBL/GenBank/DDBJ whole genome shotgun (WGS) entry which is preliminary data.</text>
</comment>
<dbReference type="RefSeq" id="WP_204131105.1">
    <property type="nucleotide sequence ID" value="NZ_JAFDVD010000009.1"/>
</dbReference>
<evidence type="ECO:0000313" key="2">
    <source>
        <dbReference type="Proteomes" id="UP001430172"/>
    </source>
</evidence>
<accession>A0ABS2CL75</accession>